<dbReference type="Gene3D" id="3.40.1440.10">
    <property type="entry name" value="GIY-YIG endonuclease"/>
    <property type="match status" value="1"/>
</dbReference>
<dbReference type="RefSeq" id="WP_013360366.1">
    <property type="nucleotide sequence ID" value="NZ_FUYN01000002.1"/>
</dbReference>
<evidence type="ECO:0000313" key="4">
    <source>
        <dbReference type="Proteomes" id="UP000243406"/>
    </source>
</evidence>
<dbReference type="EMBL" id="FUYN01000002">
    <property type="protein sequence ID" value="SKB36992.1"/>
    <property type="molecule type" value="Genomic_DNA"/>
</dbReference>
<dbReference type="InterPro" id="IPR035901">
    <property type="entry name" value="GIY-YIG_endonuc_sf"/>
</dbReference>
<feature type="domain" description="GIY-YIG" evidence="2">
    <location>
        <begin position="13"/>
        <end position="88"/>
    </location>
</feature>
<name>A0A1T5APS5_9FIRM</name>
<dbReference type="PANTHER" id="PTHR34477:SF1">
    <property type="entry name" value="UPF0213 PROTEIN YHBQ"/>
    <property type="match status" value="1"/>
</dbReference>
<proteinExistence type="inferred from homology"/>
<evidence type="ECO:0000313" key="3">
    <source>
        <dbReference type="EMBL" id="SKB36992.1"/>
    </source>
</evidence>
<dbReference type="AlphaFoldDB" id="A0A1T5APS5"/>
<dbReference type="PROSITE" id="PS50164">
    <property type="entry name" value="GIY_YIG"/>
    <property type="match status" value="1"/>
</dbReference>
<comment type="similarity">
    <text evidence="1">Belongs to the UPF0213 family.</text>
</comment>
<dbReference type="PANTHER" id="PTHR34477">
    <property type="entry name" value="UPF0213 PROTEIN YHBQ"/>
    <property type="match status" value="1"/>
</dbReference>
<protein>
    <submittedName>
        <fullName evidence="3">Putative endonuclease</fullName>
    </submittedName>
</protein>
<dbReference type="GO" id="GO:0004519">
    <property type="term" value="F:endonuclease activity"/>
    <property type="evidence" value="ECO:0007669"/>
    <property type="project" value="UniProtKB-KW"/>
</dbReference>
<accession>A0A1T5APS5</accession>
<dbReference type="OrthoDB" id="9807770at2"/>
<keyword evidence="3" id="KW-0540">Nuclease</keyword>
<keyword evidence="3" id="KW-0255">Endonuclease</keyword>
<gene>
    <name evidence="3" type="ORF">SAMN02745120_1091</name>
</gene>
<dbReference type="CDD" id="cd10456">
    <property type="entry name" value="GIY-YIG_UPF0213"/>
    <property type="match status" value="1"/>
</dbReference>
<reference evidence="4" key="1">
    <citation type="submission" date="2017-02" db="EMBL/GenBank/DDBJ databases">
        <authorList>
            <person name="Varghese N."/>
            <person name="Submissions S."/>
        </authorList>
    </citation>
    <scope>NUCLEOTIDE SEQUENCE [LARGE SCALE GENOMIC DNA]</scope>
    <source>
        <strain evidence="4">ATCC 35199</strain>
    </source>
</reference>
<keyword evidence="3" id="KW-0378">Hydrolase</keyword>
<dbReference type="Pfam" id="PF01541">
    <property type="entry name" value="GIY-YIG"/>
    <property type="match status" value="1"/>
</dbReference>
<organism evidence="3 4">
    <name type="scientific">Acetoanaerobium noterae</name>
    <dbReference type="NCBI Taxonomy" id="745369"/>
    <lineage>
        <taxon>Bacteria</taxon>
        <taxon>Bacillati</taxon>
        <taxon>Bacillota</taxon>
        <taxon>Clostridia</taxon>
        <taxon>Peptostreptococcales</taxon>
        <taxon>Filifactoraceae</taxon>
        <taxon>Acetoanaerobium</taxon>
    </lineage>
</organism>
<dbReference type="SUPFAM" id="SSF82771">
    <property type="entry name" value="GIY-YIG endonuclease"/>
    <property type="match status" value="1"/>
</dbReference>
<dbReference type="InterPro" id="IPR050190">
    <property type="entry name" value="UPF0213_domain"/>
</dbReference>
<sequence>MKKQEELLQKNIRQFYVYMLRCKDNSLYTGYTVDIDMRFKLHCEGTASKYTRARLPVSLVYVERHDTKSSAMKRECSIKKLSKLQKEALIKNSIV</sequence>
<dbReference type="Proteomes" id="UP000243406">
    <property type="component" value="Unassembled WGS sequence"/>
</dbReference>
<dbReference type="SMART" id="SM00465">
    <property type="entry name" value="GIYc"/>
    <property type="match status" value="1"/>
</dbReference>
<evidence type="ECO:0000259" key="2">
    <source>
        <dbReference type="PROSITE" id="PS50164"/>
    </source>
</evidence>
<dbReference type="InterPro" id="IPR000305">
    <property type="entry name" value="GIY-YIG_endonuc"/>
</dbReference>
<evidence type="ECO:0000256" key="1">
    <source>
        <dbReference type="ARBA" id="ARBA00007435"/>
    </source>
</evidence>
<keyword evidence="4" id="KW-1185">Reference proteome</keyword>